<dbReference type="EMBL" id="VBOS01000227">
    <property type="protein sequence ID" value="TMQ55254.1"/>
    <property type="molecule type" value="Genomic_DNA"/>
</dbReference>
<gene>
    <name evidence="22" type="primary">ftcD</name>
    <name evidence="22" type="ORF">E6K72_06660</name>
</gene>
<evidence type="ECO:0000256" key="16">
    <source>
        <dbReference type="ARBA" id="ARBA00023268"/>
    </source>
</evidence>
<dbReference type="AlphaFoldDB" id="A0A538SVF3"/>
<proteinExistence type="inferred from homology"/>
<dbReference type="SMART" id="SM01222">
    <property type="entry name" value="FTCD_N"/>
    <property type="match status" value="1"/>
</dbReference>
<feature type="domain" description="Formiminotransferase N-terminal subdomain" evidence="21">
    <location>
        <begin position="42"/>
        <end position="220"/>
    </location>
</feature>
<keyword evidence="16" id="KW-0511">Multifunctional enzyme</keyword>
<protein>
    <recommendedName>
        <fullName evidence="8">Formimidoyltransferase-cyclodeaminase</fullName>
        <ecNumber evidence="6">2.1.2.5</ecNumber>
        <ecNumber evidence="7">4.3.1.4</ecNumber>
    </recommendedName>
    <alternativeName>
        <fullName evidence="19">Formiminotransferase-cyclodeaminase</fullName>
    </alternativeName>
</protein>
<dbReference type="Pfam" id="PF02971">
    <property type="entry name" value="FTCD"/>
    <property type="match status" value="1"/>
</dbReference>
<dbReference type="EC" id="4.3.1.4" evidence="7"/>
<evidence type="ECO:0000256" key="7">
    <source>
        <dbReference type="ARBA" id="ARBA00012998"/>
    </source>
</evidence>
<dbReference type="SUPFAM" id="SSF101262">
    <property type="entry name" value="Methenyltetrahydrofolate cyclohydrolase-like"/>
    <property type="match status" value="1"/>
</dbReference>
<keyword evidence="10 22" id="KW-0808">Transferase</keyword>
<evidence type="ECO:0000259" key="21">
    <source>
        <dbReference type="SMART" id="SM01222"/>
    </source>
</evidence>
<dbReference type="Proteomes" id="UP000317716">
    <property type="component" value="Unassembled WGS sequence"/>
</dbReference>
<dbReference type="Gene3D" id="3.30.70.670">
    <property type="entry name" value="Formiminotransferase, C-terminal subdomain"/>
    <property type="match status" value="1"/>
</dbReference>
<evidence type="ECO:0000256" key="2">
    <source>
        <dbReference type="ARBA" id="ARBA00004555"/>
    </source>
</evidence>
<dbReference type="PANTHER" id="PTHR12234">
    <property type="entry name" value="FORMIMINOTRANSFERASE-CYCLODEAMINASE"/>
    <property type="match status" value="1"/>
</dbReference>
<evidence type="ECO:0000256" key="17">
    <source>
        <dbReference type="ARBA" id="ARBA00025506"/>
    </source>
</evidence>
<dbReference type="InterPro" id="IPR051623">
    <property type="entry name" value="FTCD"/>
</dbReference>
<comment type="function">
    <text evidence="17">Folate-dependent enzyme, that displays both transferase and deaminase activity. Serves to channel one-carbon units from formiminoglutamate to the folate pool.</text>
</comment>
<keyword evidence="12" id="KW-0290">Folate-binding</keyword>
<accession>A0A538SVF3</accession>
<evidence type="ECO:0000256" key="13">
    <source>
        <dbReference type="ARBA" id="ARBA00023034"/>
    </source>
</evidence>
<comment type="similarity">
    <text evidence="5">In the C-terminal section; belongs to the cyclodeaminase/cyclohydrolase family.</text>
</comment>
<evidence type="ECO:0000256" key="1">
    <source>
        <dbReference type="ARBA" id="ARBA00004114"/>
    </source>
</evidence>
<feature type="domain" description="Formiminotransferase C-terminal subdomain" evidence="20">
    <location>
        <begin position="221"/>
        <end position="335"/>
    </location>
</feature>
<dbReference type="InterPro" id="IPR007044">
    <property type="entry name" value="Cyclodeamin/CycHdrlase"/>
</dbReference>
<evidence type="ECO:0000313" key="23">
    <source>
        <dbReference type="Proteomes" id="UP000317716"/>
    </source>
</evidence>
<evidence type="ECO:0000259" key="20">
    <source>
        <dbReference type="SMART" id="SM01221"/>
    </source>
</evidence>
<keyword evidence="9" id="KW-0963">Cytoplasm</keyword>
<evidence type="ECO:0000256" key="5">
    <source>
        <dbReference type="ARBA" id="ARBA00010825"/>
    </source>
</evidence>
<comment type="subcellular location">
    <subcellularLocation>
        <location evidence="1">Cytoplasm</location>
        <location evidence="1">Cytoskeleton</location>
        <location evidence="1">Microtubule organizing center</location>
        <location evidence="1">Centrosome</location>
        <location evidence="1">Centriole</location>
    </subcellularLocation>
    <subcellularLocation>
        <location evidence="2">Golgi apparatus</location>
    </subcellularLocation>
</comment>
<dbReference type="UniPathway" id="UPA00379">
    <property type="reaction ID" value="UER00555"/>
</dbReference>
<keyword evidence="14" id="KW-0206">Cytoskeleton</keyword>
<dbReference type="InterPro" id="IPR037070">
    <property type="entry name" value="Formiminotransferase_C_sf"/>
</dbReference>
<keyword evidence="11" id="KW-0369">Histidine metabolism</keyword>
<dbReference type="InterPro" id="IPR037064">
    <property type="entry name" value="Formiminotransferase_N_sf"/>
</dbReference>
<evidence type="ECO:0000256" key="4">
    <source>
        <dbReference type="ARBA" id="ARBA00008297"/>
    </source>
</evidence>
<evidence type="ECO:0000256" key="10">
    <source>
        <dbReference type="ARBA" id="ARBA00022679"/>
    </source>
</evidence>
<dbReference type="Gene3D" id="1.20.120.680">
    <property type="entry name" value="Formiminotetrahydrofolate cyclodeaminase monomer, up-and-down helical bundle"/>
    <property type="match status" value="1"/>
</dbReference>
<dbReference type="Gene3D" id="3.30.990.10">
    <property type="entry name" value="Formiminotransferase, N-terminal subdomain"/>
    <property type="match status" value="1"/>
</dbReference>
<dbReference type="GO" id="GO:0005542">
    <property type="term" value="F:folic acid binding"/>
    <property type="evidence" value="ECO:0007669"/>
    <property type="project" value="UniProtKB-KW"/>
</dbReference>
<dbReference type="Pfam" id="PF04961">
    <property type="entry name" value="FTCD_C"/>
    <property type="match status" value="1"/>
</dbReference>
<dbReference type="GO" id="GO:0019556">
    <property type="term" value="P:L-histidine catabolic process to glutamate and formamide"/>
    <property type="evidence" value="ECO:0007669"/>
    <property type="project" value="UniProtKB-UniPathway"/>
</dbReference>
<dbReference type="InterPro" id="IPR013802">
    <property type="entry name" value="Formiminotransferase_C"/>
</dbReference>
<sequence>MGVRDHGGAALLAARRAAGLRVHPRRRSRAAHGRAASVAVTRLVECVPNVSEGRRLEVIEELIQVIAGVPGVTLLDRESDADHNRSVLTFAGAPEPVAEAAFRVVERAARLIDLNHHSGQHPRMGATDVVPFVPVENVTLDDCAEIARRVGRRIGDELSIPVFLYEAAASRPERTSLAEVRRGEFEGLRDAIGKDPTRRPDFGPERIHPTAGATAVGARRFLVAFNANLNTGDVRVAKAVAAAIREQSGGLTNVRALGFSIEGGRRAQVSMNLVNTEATPIHRVLALVRDEAARHGAAVSGCEVVGLVPEAAMLDAAMHALQLENFRRDQVLESRLENPPLTGAVSIASFFEQVASPAPTPGGGTVSAFVGALSTCLATMVANLTIGKKKYAASESALLELKRDAESVRGELLTLARLDGEAFDAVLRARRLPQATPDESATRQRALDHAGAEAARVPLRTAAACLRALELAQTAARLGNVNAASDAGVAGLLARAAAEGALLNVRINLKSLDWQADREDIEMNLQRLQTALETTARGCLDAVHSALQA</sequence>
<comment type="pathway">
    <text evidence="3">Amino-acid degradation; L-histidine degradation into L-glutamate; L-glutamate from N-formimidoyl-L-glutamate (transferase route): step 1/1.</text>
</comment>
<evidence type="ECO:0000256" key="15">
    <source>
        <dbReference type="ARBA" id="ARBA00023239"/>
    </source>
</evidence>
<dbReference type="SUPFAM" id="SSF55116">
    <property type="entry name" value="Formiminotransferase domain of formiminotransferase-cyclodeaminase"/>
    <property type="match status" value="2"/>
</dbReference>
<dbReference type="EC" id="2.1.2.5" evidence="6"/>
<dbReference type="NCBIfam" id="TIGR02024">
    <property type="entry name" value="FtcD"/>
    <property type="match status" value="1"/>
</dbReference>
<comment type="caution">
    <text evidence="22">The sequence shown here is derived from an EMBL/GenBank/DDBJ whole genome shotgun (WGS) entry which is preliminary data.</text>
</comment>
<comment type="subunit">
    <text evidence="18">Homooctamer, including four polyglutamate binding sites. The subunits are arranged as a tetramer of dimers, and form a planar ring-shaped structure.</text>
</comment>
<keyword evidence="13" id="KW-0333">Golgi apparatus</keyword>
<evidence type="ECO:0000256" key="12">
    <source>
        <dbReference type="ARBA" id="ARBA00022954"/>
    </source>
</evidence>
<evidence type="ECO:0000256" key="18">
    <source>
        <dbReference type="ARBA" id="ARBA00025915"/>
    </source>
</evidence>
<evidence type="ECO:0000313" key="22">
    <source>
        <dbReference type="EMBL" id="TMQ55254.1"/>
    </source>
</evidence>
<dbReference type="InterPro" id="IPR022384">
    <property type="entry name" value="FormiminoTrfase_cat_dom_sf"/>
</dbReference>
<dbReference type="GO" id="GO:0019557">
    <property type="term" value="P:L-histidine catabolic process to glutamate and formate"/>
    <property type="evidence" value="ECO:0007669"/>
    <property type="project" value="UniProtKB-UniPathway"/>
</dbReference>
<evidence type="ECO:0000256" key="8">
    <source>
        <dbReference type="ARBA" id="ARBA00017787"/>
    </source>
</evidence>
<evidence type="ECO:0000256" key="9">
    <source>
        <dbReference type="ARBA" id="ARBA00022490"/>
    </source>
</evidence>
<evidence type="ECO:0000256" key="11">
    <source>
        <dbReference type="ARBA" id="ARBA00022808"/>
    </source>
</evidence>
<dbReference type="InterPro" id="IPR004227">
    <property type="entry name" value="Formiminotransferase_cat"/>
</dbReference>
<evidence type="ECO:0000256" key="6">
    <source>
        <dbReference type="ARBA" id="ARBA00012252"/>
    </source>
</evidence>
<dbReference type="SMART" id="SM01221">
    <property type="entry name" value="FTCD"/>
    <property type="match status" value="1"/>
</dbReference>
<evidence type="ECO:0000256" key="19">
    <source>
        <dbReference type="ARBA" id="ARBA00030029"/>
    </source>
</evidence>
<dbReference type="InterPro" id="IPR012886">
    <property type="entry name" value="Formiminotransferase_N"/>
</dbReference>
<dbReference type="GO" id="GO:0030412">
    <property type="term" value="F:formimidoyltetrahydrofolate cyclodeaminase activity"/>
    <property type="evidence" value="ECO:0007669"/>
    <property type="project" value="UniProtKB-EC"/>
</dbReference>
<evidence type="ECO:0000256" key="3">
    <source>
        <dbReference type="ARBA" id="ARBA00005082"/>
    </source>
</evidence>
<name>A0A538SVF3_UNCEI</name>
<dbReference type="PANTHER" id="PTHR12234:SF8">
    <property type="entry name" value="FORMIMINOTRANSFERASE-CYCLODEAMINASE"/>
    <property type="match status" value="1"/>
</dbReference>
<dbReference type="GO" id="GO:0005814">
    <property type="term" value="C:centriole"/>
    <property type="evidence" value="ECO:0007669"/>
    <property type="project" value="UniProtKB-SubCell"/>
</dbReference>
<dbReference type="Pfam" id="PF07837">
    <property type="entry name" value="FTCD_N"/>
    <property type="match status" value="1"/>
</dbReference>
<reference evidence="22 23" key="1">
    <citation type="journal article" date="2019" name="Nat. Microbiol.">
        <title>Mediterranean grassland soil C-N compound turnover is dependent on rainfall and depth, and is mediated by genomically divergent microorganisms.</title>
        <authorList>
            <person name="Diamond S."/>
            <person name="Andeer P.F."/>
            <person name="Li Z."/>
            <person name="Crits-Christoph A."/>
            <person name="Burstein D."/>
            <person name="Anantharaman K."/>
            <person name="Lane K.R."/>
            <person name="Thomas B.C."/>
            <person name="Pan C."/>
            <person name="Northen T.R."/>
            <person name="Banfield J.F."/>
        </authorList>
    </citation>
    <scope>NUCLEOTIDE SEQUENCE [LARGE SCALE GENOMIC DNA]</scope>
    <source>
        <strain evidence="22">WS_2</strain>
    </source>
</reference>
<organism evidence="22 23">
    <name type="scientific">Eiseniibacteriota bacterium</name>
    <dbReference type="NCBI Taxonomy" id="2212470"/>
    <lineage>
        <taxon>Bacteria</taxon>
        <taxon>Candidatus Eiseniibacteriota</taxon>
    </lineage>
</organism>
<evidence type="ECO:0000256" key="14">
    <source>
        <dbReference type="ARBA" id="ARBA00023212"/>
    </source>
</evidence>
<dbReference type="GO" id="GO:0030409">
    <property type="term" value="F:glutamate formimidoyltransferase activity"/>
    <property type="evidence" value="ECO:0007669"/>
    <property type="project" value="UniProtKB-EC"/>
</dbReference>
<dbReference type="InterPro" id="IPR036178">
    <property type="entry name" value="Formintransfe-cycloase-like_sf"/>
</dbReference>
<comment type="similarity">
    <text evidence="4">In the N-terminal section; belongs to the formiminotransferase family.</text>
</comment>
<keyword evidence="15" id="KW-0456">Lyase</keyword>